<evidence type="ECO:0000256" key="1">
    <source>
        <dbReference type="SAM" id="MobiDB-lite"/>
    </source>
</evidence>
<dbReference type="InParanoid" id="A0A1X7UC30"/>
<dbReference type="AlphaFoldDB" id="A0A1X7UC30"/>
<feature type="compositionally biased region" description="Polar residues" evidence="1">
    <location>
        <begin position="59"/>
        <end position="84"/>
    </location>
</feature>
<name>A0A1X7UC30_AMPQE</name>
<organism evidence="2">
    <name type="scientific">Amphimedon queenslandica</name>
    <name type="common">Sponge</name>
    <dbReference type="NCBI Taxonomy" id="400682"/>
    <lineage>
        <taxon>Eukaryota</taxon>
        <taxon>Metazoa</taxon>
        <taxon>Porifera</taxon>
        <taxon>Demospongiae</taxon>
        <taxon>Heteroscleromorpha</taxon>
        <taxon>Haplosclerida</taxon>
        <taxon>Niphatidae</taxon>
        <taxon>Amphimedon</taxon>
    </lineage>
</organism>
<evidence type="ECO:0000313" key="2">
    <source>
        <dbReference type="EnsemblMetazoa" id="Aqu2.1.25331_001"/>
    </source>
</evidence>
<feature type="region of interest" description="Disordered" evidence="1">
    <location>
        <begin position="33"/>
        <end position="88"/>
    </location>
</feature>
<sequence length="248" mass="27732">MAEGQGIVLRNPHVPQPGVALEEDVNQDYRVTSGQGAEENLFNRDTHADNPVFNEESNDTISQSQPETSLPQMQAQSRPSTTTDLSEDERNYTINANHDPVLDDQINEPIQQPMISLPETQDQTCQSTTTDLSDSEWNYTTGIGIQPKTTNYETDYAYSSHHSPKINYIRKHNSIAYFDSSGHQTAIETVSQSDINPNSASISLSNHNCIAFDIYSVQETGKEQFPEERVTVKNNLSENITITYSKSL</sequence>
<protein>
    <submittedName>
        <fullName evidence="2">Uncharacterized protein</fullName>
    </submittedName>
</protein>
<proteinExistence type="predicted"/>
<reference evidence="2" key="1">
    <citation type="submission" date="2017-05" db="UniProtKB">
        <authorList>
            <consortium name="EnsemblMetazoa"/>
        </authorList>
    </citation>
    <scope>IDENTIFICATION</scope>
</reference>
<dbReference type="EnsemblMetazoa" id="Aqu2.1.25331_001">
    <property type="protein sequence ID" value="Aqu2.1.25331_001"/>
    <property type="gene ID" value="Aqu2.1.25331"/>
</dbReference>
<accession>A0A1X7UC30</accession>